<sequence>MLMAAVVSSLSVSSSLHRSLAGGCLLLVQDIWGPFGVLLSAIDASVTAPDASISLWRLSAVGWPAATLANTCGGPSSSFFVLNRRMMIAVCECVLRLLLI</sequence>
<name>A0A2M4D1T6_ANODA</name>
<reference evidence="1" key="1">
    <citation type="submission" date="2018-01" db="EMBL/GenBank/DDBJ databases">
        <title>An insight into the sialome of Amazonian anophelines.</title>
        <authorList>
            <person name="Ribeiro J.M."/>
            <person name="Scarpassa V."/>
            <person name="Calvo E."/>
        </authorList>
    </citation>
    <scope>NUCLEOTIDE SEQUENCE</scope>
</reference>
<dbReference type="AlphaFoldDB" id="A0A2M4D1T6"/>
<dbReference type="EMBL" id="GGFL01007321">
    <property type="protein sequence ID" value="MBW71499.1"/>
    <property type="molecule type" value="Transcribed_RNA"/>
</dbReference>
<evidence type="ECO:0000313" key="1">
    <source>
        <dbReference type="EMBL" id="MBW71499.1"/>
    </source>
</evidence>
<protein>
    <submittedName>
        <fullName evidence="1">Putative secreted protein</fullName>
    </submittedName>
</protein>
<organism evidence="1">
    <name type="scientific">Anopheles darlingi</name>
    <name type="common">Mosquito</name>
    <dbReference type="NCBI Taxonomy" id="43151"/>
    <lineage>
        <taxon>Eukaryota</taxon>
        <taxon>Metazoa</taxon>
        <taxon>Ecdysozoa</taxon>
        <taxon>Arthropoda</taxon>
        <taxon>Hexapoda</taxon>
        <taxon>Insecta</taxon>
        <taxon>Pterygota</taxon>
        <taxon>Neoptera</taxon>
        <taxon>Endopterygota</taxon>
        <taxon>Diptera</taxon>
        <taxon>Nematocera</taxon>
        <taxon>Culicoidea</taxon>
        <taxon>Culicidae</taxon>
        <taxon>Anophelinae</taxon>
        <taxon>Anopheles</taxon>
    </lineage>
</organism>
<accession>A0A2M4D1T6</accession>
<proteinExistence type="predicted"/>